<dbReference type="PANTHER" id="PTHR11203">
    <property type="entry name" value="CLEAVAGE AND POLYADENYLATION SPECIFICITY FACTOR FAMILY MEMBER"/>
    <property type="match status" value="1"/>
</dbReference>
<keyword evidence="2" id="KW-0378">Hydrolase</keyword>
<name>A0A537IWK5_9BACT</name>
<dbReference type="InterPro" id="IPR050698">
    <property type="entry name" value="MBL"/>
</dbReference>
<evidence type="ECO:0000259" key="1">
    <source>
        <dbReference type="Pfam" id="PF07521"/>
    </source>
</evidence>
<dbReference type="Pfam" id="PF07521">
    <property type="entry name" value="RMMBL"/>
    <property type="match status" value="1"/>
</dbReference>
<gene>
    <name evidence="2" type="ORF">E6H05_06105</name>
</gene>
<dbReference type="Gene3D" id="3.40.50.10890">
    <property type="match status" value="1"/>
</dbReference>
<feature type="domain" description="Zn-dependent metallo-hydrolase RNA specificity" evidence="1">
    <location>
        <begin position="23"/>
        <end position="84"/>
    </location>
</feature>
<dbReference type="InterPro" id="IPR011108">
    <property type="entry name" value="RMMBL"/>
</dbReference>
<accession>A0A537IWK5</accession>
<dbReference type="PANTHER" id="PTHR11203:SF37">
    <property type="entry name" value="INTEGRATOR COMPLEX SUBUNIT 11"/>
    <property type="match status" value="1"/>
</dbReference>
<evidence type="ECO:0000313" key="2">
    <source>
        <dbReference type="EMBL" id="TMI75704.1"/>
    </source>
</evidence>
<dbReference type="InterPro" id="IPR036866">
    <property type="entry name" value="RibonucZ/Hydroxyglut_hydro"/>
</dbReference>
<dbReference type="EMBL" id="VBAP01000041">
    <property type="protein sequence ID" value="TMI75704.1"/>
    <property type="molecule type" value="Genomic_DNA"/>
</dbReference>
<reference evidence="2 3" key="1">
    <citation type="journal article" date="2019" name="Nat. Microbiol.">
        <title>Mediterranean grassland soil C-N compound turnover is dependent on rainfall and depth, and is mediated by genomically divergent microorganisms.</title>
        <authorList>
            <person name="Diamond S."/>
            <person name="Andeer P.F."/>
            <person name="Li Z."/>
            <person name="Crits-Christoph A."/>
            <person name="Burstein D."/>
            <person name="Anantharaman K."/>
            <person name="Lane K.R."/>
            <person name="Thomas B.C."/>
            <person name="Pan C."/>
            <person name="Northen T.R."/>
            <person name="Banfield J.F."/>
        </authorList>
    </citation>
    <scope>NUCLEOTIDE SEQUENCE [LARGE SCALE GENOMIC DNA]</scope>
    <source>
        <strain evidence="2">NP_8</strain>
    </source>
</reference>
<sequence length="92" mass="10498">AAETLGRRLVDGVTPVHIFDESYEVRLQVHRIESYSAHADRDELVAWVGRMPRVGQICLVHGEEQQCMALSRHLIRRGIKTIVPQRGQRVTV</sequence>
<dbReference type="SUPFAM" id="SSF56281">
    <property type="entry name" value="Metallo-hydrolase/oxidoreductase"/>
    <property type="match status" value="1"/>
</dbReference>
<proteinExistence type="predicted"/>
<comment type="caution">
    <text evidence="2">The sequence shown here is derived from an EMBL/GenBank/DDBJ whole genome shotgun (WGS) entry which is preliminary data.</text>
</comment>
<protein>
    <submittedName>
        <fullName evidence="2">MBL fold metallo-hydrolase</fullName>
    </submittedName>
</protein>
<feature type="non-terminal residue" evidence="2">
    <location>
        <position position="1"/>
    </location>
</feature>
<dbReference type="GO" id="GO:0004521">
    <property type="term" value="F:RNA endonuclease activity"/>
    <property type="evidence" value="ECO:0007669"/>
    <property type="project" value="TreeGrafter"/>
</dbReference>
<evidence type="ECO:0000313" key="3">
    <source>
        <dbReference type="Proteomes" id="UP000318834"/>
    </source>
</evidence>
<dbReference type="AlphaFoldDB" id="A0A537IWK5"/>
<dbReference type="Gene3D" id="3.60.15.10">
    <property type="entry name" value="Ribonuclease Z/Hydroxyacylglutathione hydrolase-like"/>
    <property type="match status" value="1"/>
</dbReference>
<organism evidence="2 3">
    <name type="scientific">Candidatus Segetimicrobium genomatis</name>
    <dbReference type="NCBI Taxonomy" id="2569760"/>
    <lineage>
        <taxon>Bacteria</taxon>
        <taxon>Bacillati</taxon>
        <taxon>Candidatus Sysuimicrobiota</taxon>
        <taxon>Candidatus Sysuimicrobiia</taxon>
        <taxon>Candidatus Sysuimicrobiales</taxon>
        <taxon>Candidatus Segetimicrobiaceae</taxon>
        <taxon>Candidatus Segetimicrobium</taxon>
    </lineage>
</organism>
<dbReference type="Proteomes" id="UP000318834">
    <property type="component" value="Unassembled WGS sequence"/>
</dbReference>
<dbReference type="GO" id="GO:0016787">
    <property type="term" value="F:hydrolase activity"/>
    <property type="evidence" value="ECO:0007669"/>
    <property type="project" value="UniProtKB-KW"/>
</dbReference>